<sequence length="41" mass="4535">VVEWSITEMYSLKPVPSFPVIAPTNSSQSDTLQVKSLHSCK</sequence>
<evidence type="ECO:0000313" key="1">
    <source>
        <dbReference type="EMBL" id="SVC46983.1"/>
    </source>
</evidence>
<proteinExistence type="predicted"/>
<reference evidence="1" key="1">
    <citation type="submission" date="2018-05" db="EMBL/GenBank/DDBJ databases">
        <authorList>
            <person name="Lanie J.A."/>
            <person name="Ng W.-L."/>
            <person name="Kazmierczak K.M."/>
            <person name="Andrzejewski T.M."/>
            <person name="Davidsen T.M."/>
            <person name="Wayne K.J."/>
            <person name="Tettelin H."/>
            <person name="Glass J.I."/>
            <person name="Rusch D."/>
            <person name="Podicherti R."/>
            <person name="Tsui H.-C.T."/>
            <person name="Winkler M.E."/>
        </authorList>
    </citation>
    <scope>NUCLEOTIDE SEQUENCE</scope>
</reference>
<accession>A0A382MDB2</accession>
<feature type="non-terminal residue" evidence="1">
    <location>
        <position position="41"/>
    </location>
</feature>
<organism evidence="1">
    <name type="scientific">marine metagenome</name>
    <dbReference type="NCBI Taxonomy" id="408172"/>
    <lineage>
        <taxon>unclassified sequences</taxon>
        <taxon>metagenomes</taxon>
        <taxon>ecological metagenomes</taxon>
    </lineage>
</organism>
<dbReference type="EMBL" id="UINC01092955">
    <property type="protein sequence ID" value="SVC46983.1"/>
    <property type="molecule type" value="Genomic_DNA"/>
</dbReference>
<gene>
    <name evidence="1" type="ORF">METZ01_LOCUS299837</name>
</gene>
<feature type="non-terminal residue" evidence="1">
    <location>
        <position position="1"/>
    </location>
</feature>
<dbReference type="AlphaFoldDB" id="A0A382MDB2"/>
<name>A0A382MDB2_9ZZZZ</name>
<protein>
    <submittedName>
        <fullName evidence="1">Uncharacterized protein</fullName>
    </submittedName>
</protein>